<sequence>MAYVICEPCVDVMDTACVDVCPVDCIHTSEGEKQLYIDPDVCIDCAACEPVCPVDAIAMQSDVSSEWESYIEINSKFFETFVKPEAADSEAEDKGKTKEKKKQGIPEEFVQIPEVPDTRLRAPFNLLAMLGQPILGAFSAKFKTQLEEMAGNSLVFSAAVSTGINSLINLTLILLSFSSSGSKDKIRTFFQVKAT</sequence>
<evidence type="ECO:0000313" key="11">
    <source>
        <dbReference type="Proteomes" id="UP001174909"/>
    </source>
</evidence>
<evidence type="ECO:0000259" key="9">
    <source>
        <dbReference type="PROSITE" id="PS51379"/>
    </source>
</evidence>
<dbReference type="PROSITE" id="PS00198">
    <property type="entry name" value="4FE4S_FER_1"/>
    <property type="match status" value="1"/>
</dbReference>
<keyword evidence="4" id="KW-0004">4Fe-4S</keyword>
<dbReference type="InterPro" id="IPR050294">
    <property type="entry name" value="RnfB_subfamily"/>
</dbReference>
<organism evidence="10 11">
    <name type="scientific">Geodia barretti</name>
    <name type="common">Barrett's horny sponge</name>
    <dbReference type="NCBI Taxonomy" id="519541"/>
    <lineage>
        <taxon>Eukaryota</taxon>
        <taxon>Metazoa</taxon>
        <taxon>Porifera</taxon>
        <taxon>Demospongiae</taxon>
        <taxon>Heteroscleromorpha</taxon>
        <taxon>Tetractinellida</taxon>
        <taxon>Astrophorina</taxon>
        <taxon>Geodiidae</taxon>
        <taxon>Geodia</taxon>
    </lineage>
</organism>
<dbReference type="PRINTS" id="PR00354">
    <property type="entry name" value="7FE8SFRDOXIN"/>
</dbReference>
<keyword evidence="7" id="KW-0408">Iron</keyword>
<comment type="cofactor">
    <cofactor evidence="2">
        <name>[4Fe-4S] cluster</name>
        <dbReference type="ChEBI" id="CHEBI:49883"/>
    </cofactor>
</comment>
<dbReference type="GO" id="GO:0046872">
    <property type="term" value="F:metal ion binding"/>
    <property type="evidence" value="ECO:0007669"/>
    <property type="project" value="UniProtKB-KW"/>
</dbReference>
<keyword evidence="8" id="KW-0411">Iron-sulfur</keyword>
<reference evidence="10" key="1">
    <citation type="submission" date="2023-03" db="EMBL/GenBank/DDBJ databases">
        <authorList>
            <person name="Steffen K."/>
            <person name="Cardenas P."/>
        </authorList>
    </citation>
    <scope>NUCLEOTIDE SEQUENCE</scope>
</reference>
<dbReference type="SUPFAM" id="SSF54862">
    <property type="entry name" value="4Fe-4S ferredoxins"/>
    <property type="match status" value="1"/>
</dbReference>
<evidence type="ECO:0000256" key="4">
    <source>
        <dbReference type="ARBA" id="ARBA00022485"/>
    </source>
</evidence>
<evidence type="ECO:0000256" key="6">
    <source>
        <dbReference type="ARBA" id="ARBA00022982"/>
    </source>
</evidence>
<protein>
    <submittedName>
        <fullName evidence="10">Ferredoxin 7Fe</fullName>
    </submittedName>
</protein>
<feature type="domain" description="4Fe-4S ferredoxin-type" evidence="9">
    <location>
        <begin position="33"/>
        <end position="62"/>
    </location>
</feature>
<dbReference type="EMBL" id="CASHTH010001812">
    <property type="protein sequence ID" value="CAI8020256.1"/>
    <property type="molecule type" value="Genomic_DNA"/>
</dbReference>
<proteinExistence type="predicted"/>
<evidence type="ECO:0000256" key="7">
    <source>
        <dbReference type="ARBA" id="ARBA00023004"/>
    </source>
</evidence>
<gene>
    <name evidence="10" type="ORF">GBAR_LOCUS12119</name>
</gene>
<evidence type="ECO:0000313" key="10">
    <source>
        <dbReference type="EMBL" id="CAI8020256.1"/>
    </source>
</evidence>
<keyword evidence="3" id="KW-0813">Transport</keyword>
<keyword evidence="5" id="KW-0479">Metal-binding</keyword>
<dbReference type="PANTHER" id="PTHR42859">
    <property type="entry name" value="OXIDOREDUCTASE"/>
    <property type="match status" value="1"/>
</dbReference>
<keyword evidence="6" id="KW-0249">Electron transport</keyword>
<accession>A0AA35S1N7</accession>
<dbReference type="AlphaFoldDB" id="A0AA35S1N7"/>
<dbReference type="InterPro" id="IPR017900">
    <property type="entry name" value="4Fe4S_Fe_S_CS"/>
</dbReference>
<dbReference type="GO" id="GO:0051539">
    <property type="term" value="F:4 iron, 4 sulfur cluster binding"/>
    <property type="evidence" value="ECO:0007669"/>
    <property type="project" value="UniProtKB-KW"/>
</dbReference>
<dbReference type="InterPro" id="IPR000813">
    <property type="entry name" value="7Fe_ferredoxin"/>
</dbReference>
<evidence type="ECO:0000256" key="1">
    <source>
        <dbReference type="ARBA" id="ARBA00001927"/>
    </source>
</evidence>
<dbReference type="Pfam" id="PF12838">
    <property type="entry name" value="Fer4_7"/>
    <property type="match status" value="1"/>
</dbReference>
<dbReference type="PANTHER" id="PTHR42859:SF2">
    <property type="entry name" value="FERREDOXIN"/>
    <property type="match status" value="1"/>
</dbReference>
<comment type="cofactor">
    <cofactor evidence="1">
        <name>[3Fe-4S] cluster</name>
        <dbReference type="ChEBI" id="CHEBI:21137"/>
    </cofactor>
</comment>
<dbReference type="PROSITE" id="PS51379">
    <property type="entry name" value="4FE4S_FER_2"/>
    <property type="match status" value="1"/>
</dbReference>
<evidence type="ECO:0000256" key="2">
    <source>
        <dbReference type="ARBA" id="ARBA00001966"/>
    </source>
</evidence>
<evidence type="ECO:0000256" key="3">
    <source>
        <dbReference type="ARBA" id="ARBA00022448"/>
    </source>
</evidence>
<dbReference type="GO" id="GO:0009055">
    <property type="term" value="F:electron transfer activity"/>
    <property type="evidence" value="ECO:0007669"/>
    <property type="project" value="InterPro"/>
</dbReference>
<keyword evidence="11" id="KW-1185">Reference proteome</keyword>
<dbReference type="InterPro" id="IPR017896">
    <property type="entry name" value="4Fe4S_Fe-S-bd"/>
</dbReference>
<evidence type="ECO:0000256" key="5">
    <source>
        <dbReference type="ARBA" id="ARBA00022723"/>
    </source>
</evidence>
<dbReference type="Proteomes" id="UP001174909">
    <property type="component" value="Unassembled WGS sequence"/>
</dbReference>
<comment type="caution">
    <text evidence="10">The sequence shown here is derived from an EMBL/GenBank/DDBJ whole genome shotgun (WGS) entry which is preliminary data.</text>
</comment>
<evidence type="ECO:0000256" key="8">
    <source>
        <dbReference type="ARBA" id="ARBA00023014"/>
    </source>
</evidence>
<dbReference type="Gene3D" id="3.30.70.20">
    <property type="match status" value="1"/>
</dbReference>
<name>A0AA35S1N7_GEOBA</name>